<name>A0ABS3T551_9FLAO</name>
<keyword evidence="2" id="KW-1185">Reference proteome</keyword>
<organism evidence="1 2">
    <name type="scientific">Winogradskyella pelagia</name>
    <dbReference type="NCBI Taxonomy" id="2819984"/>
    <lineage>
        <taxon>Bacteria</taxon>
        <taxon>Pseudomonadati</taxon>
        <taxon>Bacteroidota</taxon>
        <taxon>Flavobacteriia</taxon>
        <taxon>Flavobacteriales</taxon>
        <taxon>Flavobacteriaceae</taxon>
        <taxon>Winogradskyella</taxon>
    </lineage>
</organism>
<proteinExistence type="predicted"/>
<dbReference type="Gene3D" id="3.30.70.930">
    <property type="match status" value="1"/>
</dbReference>
<dbReference type="InterPro" id="IPR029756">
    <property type="entry name" value="MTH1187/YkoF-like"/>
</dbReference>
<dbReference type="Proteomes" id="UP000676776">
    <property type="component" value="Unassembled WGS sequence"/>
</dbReference>
<dbReference type="RefSeq" id="WP_208155234.1">
    <property type="nucleotide sequence ID" value="NZ_JAGEVF010000014.1"/>
</dbReference>
<evidence type="ECO:0000313" key="1">
    <source>
        <dbReference type="EMBL" id="MBO3117877.1"/>
    </source>
</evidence>
<comment type="caution">
    <text evidence="1">The sequence shown here is derived from an EMBL/GenBank/DDBJ whole genome shotgun (WGS) entry which is preliminary data.</text>
</comment>
<dbReference type="EMBL" id="JAGEVF010000014">
    <property type="protein sequence ID" value="MBO3117877.1"/>
    <property type="molecule type" value="Genomic_DNA"/>
</dbReference>
<accession>A0ABS3T551</accession>
<evidence type="ECO:0008006" key="3">
    <source>
        <dbReference type="Google" id="ProtNLM"/>
    </source>
</evidence>
<gene>
    <name evidence="1" type="ORF">J4050_14065</name>
</gene>
<evidence type="ECO:0000313" key="2">
    <source>
        <dbReference type="Proteomes" id="UP000676776"/>
    </source>
</evidence>
<sequence length="86" mass="9864">MDVSIELTYSPLTDSYEQHVIDFIKVLRASKFTVIENPLSTQIFGNYDDLMPFLTTAIKDAFNSIDIAVMSIKLVKTDRSNYEPHF</sequence>
<dbReference type="SUPFAM" id="SSF89957">
    <property type="entry name" value="MTH1187/YkoF-like"/>
    <property type="match status" value="1"/>
</dbReference>
<reference evidence="1 2" key="1">
    <citation type="submission" date="2021-03" db="EMBL/GenBank/DDBJ databases">
        <title>Winogradskyella sp. nov., isolated from costal sediment.</title>
        <authorList>
            <person name="Gao C."/>
        </authorList>
    </citation>
    <scope>NUCLEOTIDE SEQUENCE [LARGE SCALE GENOMIC DNA]</scope>
    <source>
        <strain evidence="1 2">DF17</strain>
    </source>
</reference>
<protein>
    <recommendedName>
        <fullName evidence="3">Thiamine-binding protein domain-containing protein</fullName>
    </recommendedName>
</protein>